<evidence type="ECO:0000313" key="2">
    <source>
        <dbReference type="Proteomes" id="UP001321498"/>
    </source>
</evidence>
<dbReference type="EMBL" id="AP027731">
    <property type="protein sequence ID" value="BDZ46680.1"/>
    <property type="molecule type" value="Genomic_DNA"/>
</dbReference>
<evidence type="ECO:0000313" key="1">
    <source>
        <dbReference type="EMBL" id="BDZ46680.1"/>
    </source>
</evidence>
<keyword evidence="1" id="KW-0560">Oxidoreductase</keyword>
<gene>
    <name evidence="1" type="ORF">GCM10025866_25890</name>
</gene>
<protein>
    <submittedName>
        <fullName evidence="1">Antibiotic biosynthesis monooxygenase</fullName>
    </submittedName>
</protein>
<organism evidence="1 2">
    <name type="scientific">Naasia aerilata</name>
    <dbReference type="NCBI Taxonomy" id="1162966"/>
    <lineage>
        <taxon>Bacteria</taxon>
        <taxon>Bacillati</taxon>
        <taxon>Actinomycetota</taxon>
        <taxon>Actinomycetes</taxon>
        <taxon>Micrococcales</taxon>
        <taxon>Microbacteriaceae</taxon>
        <taxon>Naasia</taxon>
    </lineage>
</organism>
<dbReference type="Proteomes" id="UP001321498">
    <property type="component" value="Chromosome"/>
</dbReference>
<dbReference type="GO" id="GO:0004497">
    <property type="term" value="F:monooxygenase activity"/>
    <property type="evidence" value="ECO:0007669"/>
    <property type="project" value="UniProtKB-KW"/>
</dbReference>
<keyword evidence="1" id="KW-0503">Monooxygenase</keyword>
<keyword evidence="2" id="KW-1185">Reference proteome</keyword>
<name>A0ABM8GEE4_9MICO</name>
<proteinExistence type="predicted"/>
<sequence length="105" mass="11836">MTEVPAGTVVRTWTGWVRPEDRERYTEYVEATGLGAYRTTPGNLGAFLMYADEGDRTRITTISFWTDFDVIRGFAGDDISQAVFYPEDDEYLVARETTVTHAVVA</sequence>
<dbReference type="InterPro" id="IPR011008">
    <property type="entry name" value="Dimeric_a/b-barrel"/>
</dbReference>
<reference evidence="2" key="1">
    <citation type="journal article" date="2019" name="Int. J. Syst. Evol. Microbiol.">
        <title>The Global Catalogue of Microorganisms (GCM) 10K type strain sequencing project: providing services to taxonomists for standard genome sequencing and annotation.</title>
        <authorList>
            <consortium name="The Broad Institute Genomics Platform"/>
            <consortium name="The Broad Institute Genome Sequencing Center for Infectious Disease"/>
            <person name="Wu L."/>
            <person name="Ma J."/>
        </authorList>
    </citation>
    <scope>NUCLEOTIDE SEQUENCE [LARGE SCALE GENOMIC DNA]</scope>
    <source>
        <strain evidence="2">NBRC 108725</strain>
    </source>
</reference>
<dbReference type="SUPFAM" id="SSF54909">
    <property type="entry name" value="Dimeric alpha+beta barrel"/>
    <property type="match status" value="1"/>
</dbReference>
<accession>A0ABM8GEE4</accession>
<dbReference type="RefSeq" id="WP_286276687.1">
    <property type="nucleotide sequence ID" value="NZ_AP027731.1"/>
</dbReference>